<dbReference type="EMBL" id="JAICCE010000020">
    <property type="protein sequence ID" value="KAG9263457.1"/>
    <property type="molecule type" value="Genomic_DNA"/>
</dbReference>
<evidence type="ECO:0000256" key="2">
    <source>
        <dbReference type="SAM" id="Phobius"/>
    </source>
</evidence>
<evidence type="ECO:0000313" key="4">
    <source>
        <dbReference type="EMBL" id="KAG9263457.1"/>
    </source>
</evidence>
<dbReference type="Proteomes" id="UP000752171">
    <property type="component" value="Unassembled WGS sequence"/>
</dbReference>
<keyword evidence="2" id="KW-0812">Transmembrane</keyword>
<proteinExistence type="predicted"/>
<feature type="domain" description="EGF-like" evidence="3">
    <location>
        <begin position="46"/>
        <end position="82"/>
    </location>
</feature>
<accession>A0A8T2KXR9</accession>
<keyword evidence="2" id="KW-1133">Transmembrane helix</keyword>
<reference evidence="4 5" key="1">
    <citation type="submission" date="2021-07" db="EMBL/GenBank/DDBJ databases">
        <authorList>
            <person name="Imarazene B."/>
            <person name="Zahm M."/>
            <person name="Klopp C."/>
            <person name="Cabau C."/>
            <person name="Beille S."/>
            <person name="Jouanno E."/>
            <person name="Castinel A."/>
            <person name="Lluch J."/>
            <person name="Gil L."/>
            <person name="Kuchtly C."/>
            <person name="Lopez Roques C."/>
            <person name="Donnadieu C."/>
            <person name="Parrinello H."/>
            <person name="Journot L."/>
            <person name="Du K."/>
            <person name="Schartl M."/>
            <person name="Retaux S."/>
            <person name="Guiguen Y."/>
        </authorList>
    </citation>
    <scope>NUCLEOTIDE SEQUENCE [LARGE SCALE GENOMIC DNA]</scope>
    <source>
        <strain evidence="4">Pach_M1</strain>
        <tissue evidence="4">Testis</tissue>
    </source>
</reference>
<evidence type="ECO:0000259" key="3">
    <source>
        <dbReference type="PROSITE" id="PS50026"/>
    </source>
</evidence>
<comment type="caution">
    <text evidence="1">Lacks conserved residue(s) required for the propagation of feature annotation.</text>
</comment>
<dbReference type="PROSITE" id="PS01186">
    <property type="entry name" value="EGF_2"/>
    <property type="match status" value="1"/>
</dbReference>
<dbReference type="InterPro" id="IPR000742">
    <property type="entry name" value="EGF"/>
</dbReference>
<sequence length="181" mass="19955">MVGLIYAGGAIAFRPRAAESLQSSTGRRWDMSSLNSDPVRDRWSQSVMDCGAVRCNGHGDCVMVDGLPECDCMLGYRGVTCRETVNGGLSVPLTLGCLGFLCGLIIMAFVFAFLRQKRKAKLRSQREGAKKNGDFIYFSPKESGWFRVCNLHLCLIANKARPPYLITRAHKYKASPLPKTG</sequence>
<gene>
    <name evidence="4" type="ORF">AMEX_G23494</name>
</gene>
<keyword evidence="1" id="KW-0245">EGF-like domain</keyword>
<protein>
    <submittedName>
        <fullName evidence="4">Meprin A subunit alpha-like</fullName>
    </submittedName>
</protein>
<keyword evidence="2" id="KW-0472">Membrane</keyword>
<feature type="disulfide bond" evidence="1">
    <location>
        <begin position="72"/>
        <end position="81"/>
    </location>
</feature>
<comment type="caution">
    <text evidence="4">The sequence shown here is derived from an EMBL/GenBank/DDBJ whole genome shotgun (WGS) entry which is preliminary data.</text>
</comment>
<dbReference type="AlphaFoldDB" id="A0A8T2KXR9"/>
<feature type="transmembrane region" description="Helical" evidence="2">
    <location>
        <begin position="93"/>
        <end position="114"/>
    </location>
</feature>
<organism evidence="4 5">
    <name type="scientific">Astyanax mexicanus</name>
    <name type="common">Blind cave fish</name>
    <name type="synonym">Astyanax fasciatus mexicanus</name>
    <dbReference type="NCBI Taxonomy" id="7994"/>
    <lineage>
        <taxon>Eukaryota</taxon>
        <taxon>Metazoa</taxon>
        <taxon>Chordata</taxon>
        <taxon>Craniata</taxon>
        <taxon>Vertebrata</taxon>
        <taxon>Euteleostomi</taxon>
        <taxon>Actinopterygii</taxon>
        <taxon>Neopterygii</taxon>
        <taxon>Teleostei</taxon>
        <taxon>Ostariophysi</taxon>
        <taxon>Characiformes</taxon>
        <taxon>Characoidei</taxon>
        <taxon>Acestrorhamphidae</taxon>
        <taxon>Acestrorhamphinae</taxon>
        <taxon>Astyanax</taxon>
    </lineage>
</organism>
<name>A0A8T2KXR9_ASTMX</name>
<dbReference type="Gene3D" id="2.60.120.260">
    <property type="entry name" value="Galactose-binding domain-like"/>
    <property type="match status" value="1"/>
</dbReference>
<dbReference type="PROSITE" id="PS50026">
    <property type="entry name" value="EGF_3"/>
    <property type="match status" value="1"/>
</dbReference>
<evidence type="ECO:0000313" key="5">
    <source>
        <dbReference type="Proteomes" id="UP000752171"/>
    </source>
</evidence>
<dbReference type="PROSITE" id="PS00022">
    <property type="entry name" value="EGF_1"/>
    <property type="match status" value="1"/>
</dbReference>
<evidence type="ECO:0000256" key="1">
    <source>
        <dbReference type="PROSITE-ProRule" id="PRU00076"/>
    </source>
</evidence>
<keyword evidence="1" id="KW-1015">Disulfide bond</keyword>